<dbReference type="HOGENOM" id="CLU_018272_2_1_5"/>
<organism evidence="3 4">
    <name type="scientific">Pararhodospirillum photometricum DSM 122</name>
    <dbReference type="NCBI Taxonomy" id="1150469"/>
    <lineage>
        <taxon>Bacteria</taxon>
        <taxon>Pseudomonadati</taxon>
        <taxon>Pseudomonadota</taxon>
        <taxon>Alphaproteobacteria</taxon>
        <taxon>Rhodospirillales</taxon>
        <taxon>Rhodospirillaceae</taxon>
        <taxon>Pararhodospirillum</taxon>
    </lineage>
</organism>
<dbReference type="PATRIC" id="fig|1150469.3.peg.342"/>
<dbReference type="Gene3D" id="3.20.20.70">
    <property type="entry name" value="Aldolase class I"/>
    <property type="match status" value="1"/>
</dbReference>
<feature type="domain" description="Thiamine phosphate synthase/TenI" evidence="2">
    <location>
        <begin position="92"/>
        <end position="188"/>
    </location>
</feature>
<protein>
    <submittedName>
        <fullName evidence="3">Thiamine monophosphate synthase</fullName>
    </submittedName>
</protein>
<dbReference type="STRING" id="1150469.RSPPHO_00286"/>
<dbReference type="InterPro" id="IPR013785">
    <property type="entry name" value="Aldolase_TIM"/>
</dbReference>
<dbReference type="InterPro" id="IPR022998">
    <property type="entry name" value="ThiamineP_synth_TenI"/>
</dbReference>
<dbReference type="EMBL" id="HE663493">
    <property type="protein sequence ID" value="CCG06912.1"/>
    <property type="molecule type" value="Genomic_DNA"/>
</dbReference>
<keyword evidence="4" id="KW-1185">Reference proteome</keyword>
<dbReference type="SUPFAM" id="SSF51391">
    <property type="entry name" value="Thiamin phosphate synthase"/>
    <property type="match status" value="1"/>
</dbReference>
<feature type="region of interest" description="Disordered" evidence="1">
    <location>
        <begin position="1"/>
        <end position="21"/>
    </location>
</feature>
<dbReference type="GO" id="GO:0009228">
    <property type="term" value="P:thiamine biosynthetic process"/>
    <property type="evidence" value="ECO:0007669"/>
    <property type="project" value="UniProtKB-KW"/>
</dbReference>
<feature type="compositionally biased region" description="Pro residues" evidence="1">
    <location>
        <begin position="213"/>
        <end position="228"/>
    </location>
</feature>
<reference evidence="3 4" key="1">
    <citation type="submission" date="2012-02" db="EMBL/GenBank/DDBJ databases">
        <title>Shotgun genome sequence of Phaeospirillum photometricum DSM 122.</title>
        <authorList>
            <person name="Duquesne K."/>
            <person name="Sturgis J."/>
        </authorList>
    </citation>
    <scope>NUCLEOTIDE SEQUENCE [LARGE SCALE GENOMIC DNA]</scope>
    <source>
        <strain evidence="4">DSM122</strain>
    </source>
</reference>
<accession>H6SN36</accession>
<dbReference type="Pfam" id="PF02581">
    <property type="entry name" value="TMP-TENI"/>
    <property type="match status" value="1"/>
</dbReference>
<sequence>MTASLSCRAERVHRRAGRPKAPAAVLVTDERRLPDPRPVLPALPRGARVVLRAYGDPTRAGAVVAAARRRRIGVILALAAPRLPPLPRDLAGIHLPQGRACRGLMAGVLLWRRAAAGRSLSMAAHDGRALARARALRLTFVLLSPVFPTRSHPGAPALGPLRATLLARTSQVPVLALGGITPTTAARLPPRPWSGLAALESWTKNRGVRGGPASPPSLPLPFPLPLPPEENMEKLDSPG</sequence>
<evidence type="ECO:0000259" key="2">
    <source>
        <dbReference type="Pfam" id="PF02581"/>
    </source>
</evidence>
<name>H6SN36_PARPM</name>
<dbReference type="AlphaFoldDB" id="H6SN36"/>
<dbReference type="Proteomes" id="UP000033220">
    <property type="component" value="Chromosome DSM 122"/>
</dbReference>
<proteinExistence type="predicted"/>
<evidence type="ECO:0000313" key="4">
    <source>
        <dbReference type="Proteomes" id="UP000033220"/>
    </source>
</evidence>
<dbReference type="eggNOG" id="COG0352">
    <property type="taxonomic scope" value="Bacteria"/>
</dbReference>
<evidence type="ECO:0000256" key="1">
    <source>
        <dbReference type="SAM" id="MobiDB-lite"/>
    </source>
</evidence>
<feature type="region of interest" description="Disordered" evidence="1">
    <location>
        <begin position="205"/>
        <end position="239"/>
    </location>
</feature>
<dbReference type="RefSeq" id="WP_014413552.1">
    <property type="nucleotide sequence ID" value="NC_017059.1"/>
</dbReference>
<dbReference type="OrthoDB" id="8446047at2"/>
<evidence type="ECO:0000313" key="3">
    <source>
        <dbReference type="EMBL" id="CCG06912.1"/>
    </source>
</evidence>
<dbReference type="KEGG" id="rpm:RSPPHO_00286"/>
<gene>
    <name evidence="3" type="ORF">RSPPHO_00286</name>
</gene>
<dbReference type="InterPro" id="IPR036206">
    <property type="entry name" value="ThiamineP_synth_sf"/>
</dbReference>